<feature type="compositionally biased region" description="Acidic residues" evidence="1">
    <location>
        <begin position="286"/>
        <end position="296"/>
    </location>
</feature>
<dbReference type="PANTHER" id="PTHR30164">
    <property type="entry name" value="MTFA PEPTIDASE"/>
    <property type="match status" value="1"/>
</dbReference>
<dbReference type="InterPro" id="IPR024079">
    <property type="entry name" value="MetalloPept_cat_dom_sf"/>
</dbReference>
<dbReference type="EMBL" id="SADD01000003">
    <property type="protein sequence ID" value="RVU45843.1"/>
    <property type="molecule type" value="Genomic_DNA"/>
</dbReference>
<name>A0ABY0CU33_9DELT</name>
<dbReference type="Gene3D" id="3.40.390.10">
    <property type="entry name" value="Collagenase (Catalytic Domain)"/>
    <property type="match status" value="1"/>
</dbReference>
<organism evidence="2 3">
    <name type="scientific">Lujinxingia sediminis</name>
    <dbReference type="NCBI Taxonomy" id="2480984"/>
    <lineage>
        <taxon>Bacteria</taxon>
        <taxon>Deltaproteobacteria</taxon>
        <taxon>Bradymonadales</taxon>
        <taxon>Lujinxingiaceae</taxon>
        <taxon>Lujinxingia</taxon>
    </lineage>
</organism>
<sequence>MASILERVHSASHRAIVHVISATPRAFCPPYHRVTMFGLFKRFRRNALLKEPLPSSWQQALGDALPFLETLNTGERLGLESHLKILMKQKHWVGAGGFELHDDIRLTIAIQGARMARALPLDAFERLSEFVVYGEDFTRPDDAFGGPIHGEAHPFGTVVLSWPACQEGLAYPCSGFNPILHELAHVLDVSSGYFDGTPLLHRGEDYEPWARVFQHYFDALRQNPEQAFLDLYGAEDEAEFFAVATEAFFELPDGLLDEAPDLYEELRRFYRLKPHIIPCSCTSHEPDEDDPDAEPDEVGRPLFGPGDPLDFL</sequence>
<keyword evidence="3" id="KW-1185">Reference proteome</keyword>
<comment type="caution">
    <text evidence="2">The sequence shown here is derived from an EMBL/GenBank/DDBJ whole genome shotgun (WGS) entry which is preliminary data.</text>
</comment>
<dbReference type="Gene3D" id="1.10.472.150">
    <property type="entry name" value="Glucose-regulated metallo-peptidase M90, N-terminal domain"/>
    <property type="match status" value="1"/>
</dbReference>
<proteinExistence type="predicted"/>
<protein>
    <recommendedName>
        <fullName evidence="4">Zinc-dependent peptidase</fullName>
    </recommendedName>
</protein>
<feature type="region of interest" description="Disordered" evidence="1">
    <location>
        <begin position="282"/>
        <end position="312"/>
    </location>
</feature>
<evidence type="ECO:0000313" key="3">
    <source>
        <dbReference type="Proteomes" id="UP000282926"/>
    </source>
</evidence>
<accession>A0ABY0CU33</accession>
<evidence type="ECO:0000256" key="1">
    <source>
        <dbReference type="SAM" id="MobiDB-lite"/>
    </source>
</evidence>
<evidence type="ECO:0000313" key="2">
    <source>
        <dbReference type="EMBL" id="RVU45843.1"/>
    </source>
</evidence>
<reference evidence="2 3" key="1">
    <citation type="submission" date="2019-01" db="EMBL/GenBank/DDBJ databases">
        <title>Lujinxingia litoralis gen. nov., sp. nov. and Lujinxingia sediminis gen. nov., sp. nov., new members in the order Bradymonadales, isolated from coastal sediment.</title>
        <authorList>
            <person name="Li C.-M."/>
        </authorList>
    </citation>
    <scope>NUCLEOTIDE SEQUENCE [LARGE SCALE GENOMIC DNA]</scope>
    <source>
        <strain evidence="2 3">SEH01</strain>
    </source>
</reference>
<dbReference type="Proteomes" id="UP000282926">
    <property type="component" value="Unassembled WGS sequence"/>
</dbReference>
<dbReference type="Pfam" id="PF06167">
    <property type="entry name" value="Peptidase_M90"/>
    <property type="match status" value="1"/>
</dbReference>
<dbReference type="CDD" id="cd20169">
    <property type="entry name" value="Peptidase_M90_mtfA"/>
    <property type="match status" value="1"/>
</dbReference>
<dbReference type="SUPFAM" id="SSF55486">
    <property type="entry name" value="Metalloproteases ('zincins'), catalytic domain"/>
    <property type="match status" value="1"/>
</dbReference>
<dbReference type="InterPro" id="IPR010384">
    <property type="entry name" value="MtfA_fam"/>
</dbReference>
<evidence type="ECO:0008006" key="4">
    <source>
        <dbReference type="Google" id="ProtNLM"/>
    </source>
</evidence>
<gene>
    <name evidence="2" type="ORF">EA187_08780</name>
</gene>
<dbReference type="InterPro" id="IPR042252">
    <property type="entry name" value="MtfA_N"/>
</dbReference>
<dbReference type="PANTHER" id="PTHR30164:SF2">
    <property type="entry name" value="PROTEIN MTFA"/>
    <property type="match status" value="1"/>
</dbReference>